<dbReference type="AlphaFoldDB" id="K8EUK7"/>
<dbReference type="GO" id="GO:0010468">
    <property type="term" value="P:regulation of gene expression"/>
    <property type="evidence" value="ECO:0007669"/>
    <property type="project" value="TreeGrafter"/>
</dbReference>
<dbReference type="PANTHER" id="PTHR10694">
    <property type="entry name" value="LYSINE-SPECIFIC DEMETHYLASE"/>
    <property type="match status" value="1"/>
</dbReference>
<dbReference type="PROSITE" id="PS51183">
    <property type="entry name" value="JMJN"/>
    <property type="match status" value="1"/>
</dbReference>
<dbReference type="Gene3D" id="2.60.120.650">
    <property type="entry name" value="Cupin"/>
    <property type="match status" value="1"/>
</dbReference>
<dbReference type="GO" id="GO:0005634">
    <property type="term" value="C:nucleus"/>
    <property type="evidence" value="ECO:0007669"/>
    <property type="project" value="TreeGrafter"/>
</dbReference>
<feature type="domain" description="JmjN" evidence="2">
    <location>
        <begin position="82"/>
        <end position="123"/>
    </location>
</feature>
<protein>
    <submittedName>
        <fullName evidence="4">PHD transcription factor</fullName>
    </submittedName>
</protein>
<dbReference type="STRING" id="41875.K8EUK7"/>
<feature type="compositionally biased region" description="Basic residues" evidence="1">
    <location>
        <begin position="35"/>
        <end position="44"/>
    </location>
</feature>
<feature type="region of interest" description="Disordered" evidence="1">
    <location>
        <begin position="1"/>
        <end position="44"/>
    </location>
</feature>
<dbReference type="RefSeq" id="XP_007513625.1">
    <property type="nucleotide sequence ID" value="XM_007513563.1"/>
</dbReference>
<feature type="domain" description="JmjC" evidence="3">
    <location>
        <begin position="257"/>
        <end position="423"/>
    </location>
</feature>
<dbReference type="Proteomes" id="UP000198341">
    <property type="component" value="Chromosome 4"/>
</dbReference>
<evidence type="ECO:0000259" key="2">
    <source>
        <dbReference type="PROSITE" id="PS51183"/>
    </source>
</evidence>
<dbReference type="Pfam" id="PF02373">
    <property type="entry name" value="JmjC"/>
    <property type="match status" value="1"/>
</dbReference>
<evidence type="ECO:0000259" key="3">
    <source>
        <dbReference type="PROSITE" id="PS51184"/>
    </source>
</evidence>
<dbReference type="GO" id="GO:0000785">
    <property type="term" value="C:chromatin"/>
    <property type="evidence" value="ECO:0007669"/>
    <property type="project" value="TreeGrafter"/>
</dbReference>
<dbReference type="EMBL" id="FO082275">
    <property type="protein sequence ID" value="CCO16150.1"/>
    <property type="molecule type" value="Genomic_DNA"/>
</dbReference>
<reference evidence="4 5" key="1">
    <citation type="submission" date="2011-10" db="EMBL/GenBank/DDBJ databases">
        <authorList>
            <person name="Genoscope - CEA"/>
        </authorList>
    </citation>
    <scope>NUCLEOTIDE SEQUENCE [LARGE SCALE GENOMIC DNA]</scope>
    <source>
        <strain evidence="4 5">RCC 1105</strain>
    </source>
</reference>
<gene>
    <name evidence="4" type="ORF">Bathy04g01120</name>
</gene>
<dbReference type="InterPro" id="IPR003347">
    <property type="entry name" value="JmjC_dom"/>
</dbReference>
<dbReference type="GO" id="GO:0032452">
    <property type="term" value="F:histone demethylase activity"/>
    <property type="evidence" value="ECO:0007669"/>
    <property type="project" value="TreeGrafter"/>
</dbReference>
<dbReference type="PROSITE" id="PS51184">
    <property type="entry name" value="JMJC"/>
    <property type="match status" value="1"/>
</dbReference>
<dbReference type="InterPro" id="IPR004198">
    <property type="entry name" value="Znf_C5HC2"/>
</dbReference>
<dbReference type="Pfam" id="PF02928">
    <property type="entry name" value="zf-C5HC2"/>
    <property type="match status" value="1"/>
</dbReference>
<dbReference type="SMART" id="SM00545">
    <property type="entry name" value="JmjN"/>
    <property type="match status" value="1"/>
</dbReference>
<evidence type="ECO:0000313" key="4">
    <source>
        <dbReference type="EMBL" id="CCO16150.1"/>
    </source>
</evidence>
<accession>K8EUK7</accession>
<dbReference type="SUPFAM" id="SSF51197">
    <property type="entry name" value="Clavaminate synthase-like"/>
    <property type="match status" value="1"/>
</dbReference>
<evidence type="ECO:0000313" key="5">
    <source>
        <dbReference type="Proteomes" id="UP000198341"/>
    </source>
</evidence>
<dbReference type="KEGG" id="bpg:Bathy04g01120"/>
<sequence>MLSLNDKDEDQEEGLPLKPTQNDFVNEEEEERIPRARSKRARRAPKAVYDNDFEAHEIQNAIKASKVITNRCRTDGSDIPLAPIFYPTEEEFEDPIAYICSIQSKAEAFGICKIVPPDGYAPNFNRACCFGEKSLVETKHQNVNRLQQGESFPPGKTYVGLEKYKEMADTFEENYKEAHPETFKDIKDEDDLLKRIEDEYWRIVETNPNEAKAECGSLIQTKNVNKKGEVLVEYGSDVDARRFQSGFAAGISGDPEDTEKHPWDMFELSKHPDNLLRFVDDDIPGLTTPWVYCGMLFATFCWHVEDHYLASVNYAHKGSAKTWYGIPGSDAEKFEAIAKTAVPSLFKENPDKLHHITMLVPPGQLIENKIKIVKLVQKPGDFVVTFPRAYHSGFSHGFNVGEAVNFAPVDWIEMGRVACRNYVKGNGKRNAVFAHDRVVVTAAKSLKKIFETTKSRGKWMAHMSRVLRTDLETLADELENWQSILNGKQRGDGFIKGDPLRFYKCQNIPEMDGPEDCCVVCKAMPFAAVVRCECEFGRSFARCLQHWNRGCDCKQRHRMVEMRMEVDELRALAKSLEL</sequence>
<name>K8EUK7_9CHLO</name>
<dbReference type="GeneID" id="19016137"/>
<evidence type="ECO:0000256" key="1">
    <source>
        <dbReference type="SAM" id="MobiDB-lite"/>
    </source>
</evidence>
<proteinExistence type="predicted"/>
<dbReference type="eggNOG" id="KOG1246">
    <property type="taxonomic scope" value="Eukaryota"/>
</dbReference>
<dbReference type="SMART" id="SM00558">
    <property type="entry name" value="JmjC"/>
    <property type="match status" value="1"/>
</dbReference>
<dbReference type="InterPro" id="IPR003349">
    <property type="entry name" value="JmjN"/>
</dbReference>
<dbReference type="Pfam" id="PF02375">
    <property type="entry name" value="JmjN"/>
    <property type="match status" value="1"/>
</dbReference>
<keyword evidence="5" id="KW-1185">Reference proteome</keyword>
<dbReference type="OrthoDB" id="1678912at2759"/>
<organism evidence="4 5">
    <name type="scientific">Bathycoccus prasinos</name>
    <dbReference type="NCBI Taxonomy" id="41875"/>
    <lineage>
        <taxon>Eukaryota</taxon>
        <taxon>Viridiplantae</taxon>
        <taxon>Chlorophyta</taxon>
        <taxon>Mamiellophyceae</taxon>
        <taxon>Mamiellales</taxon>
        <taxon>Bathycoccaceae</taxon>
        <taxon>Bathycoccus</taxon>
    </lineage>
</organism>